<feature type="region of interest" description="Disordered" evidence="1">
    <location>
        <begin position="26"/>
        <end position="80"/>
    </location>
</feature>
<reference evidence="3" key="1">
    <citation type="journal article" date="2020" name="bioRxiv">
        <title>Comparative genomics of Chlamydomonas.</title>
        <authorList>
            <person name="Craig R.J."/>
            <person name="Hasan A.R."/>
            <person name="Ness R.W."/>
            <person name="Keightley P.D."/>
        </authorList>
    </citation>
    <scope>NUCLEOTIDE SEQUENCE</scope>
    <source>
        <strain evidence="3">CCAP 11/70</strain>
    </source>
</reference>
<sequence length="534" mass="56602">MRAHRGSAARLKVAALLCACLLGVSTAQGPPPEVPEGPPPEFMHPPDEPSPGTPPLRPPASPRRASPSPSAGSPAPPPVEPEPVLPIGILWLGDSMTTGILRVWGGDTEEDAAVCIARAAFQDLGTPPDGDEIPSQVAQLACQDMDYDYRAAALVHPASRRYPWALWQIANSMLVKAVIKGVASTDCTEPTEQLQTLADCRSQFAILPEPATNCSAAAKQLGLTGAFIPVAITCRGRKCNGPRLPPSPPLPPDAPDADAPPQYYGPFGCYRPDGWCTHQGAHYFANTDCDNDGLLDNVCQDSTGHRWVRRSSTGCAWEEGYGLPNSVCPTAFNTSTIDCVRPGDFCRQEGDVYREGIDCDDDGLIDDVCDGPKGMRYVRLSSRGCLEAYGDHLPPSLCPAAWNVSTRDCYHIDNWCGHAGSTYHEQTDCDGDGLLDNVCDDVTGHRWVRLTSTGCAWQEGYEGDGMPDSICPPVWGSSSPPTYGYGPGYGNAPPPVYGAPGSPPPAYYGGGPPPYYGGGAPPSYGGGEPRAYGA</sequence>
<keyword evidence="2" id="KW-0732">Signal</keyword>
<dbReference type="GO" id="GO:0030041">
    <property type="term" value="P:actin filament polymerization"/>
    <property type="evidence" value="ECO:0007669"/>
    <property type="project" value="TreeGrafter"/>
</dbReference>
<feature type="compositionally biased region" description="Pro residues" evidence="1">
    <location>
        <begin position="496"/>
        <end position="515"/>
    </location>
</feature>
<comment type="caution">
    <text evidence="3">The sequence shown here is derived from an EMBL/GenBank/DDBJ whole genome shotgun (WGS) entry which is preliminary data.</text>
</comment>
<dbReference type="PANTHER" id="PTHR45691">
    <property type="entry name" value="PROTEIN DIAPHANOUS"/>
    <property type="match status" value="1"/>
</dbReference>
<gene>
    <name evidence="3" type="ORF">HYH03_014981</name>
</gene>
<evidence type="ECO:0000313" key="4">
    <source>
        <dbReference type="Proteomes" id="UP000612055"/>
    </source>
</evidence>
<evidence type="ECO:0000256" key="2">
    <source>
        <dbReference type="SAM" id="SignalP"/>
    </source>
</evidence>
<feature type="compositionally biased region" description="Gly residues" evidence="1">
    <location>
        <begin position="516"/>
        <end position="528"/>
    </location>
</feature>
<dbReference type="GO" id="GO:0005884">
    <property type="term" value="C:actin filament"/>
    <property type="evidence" value="ECO:0007669"/>
    <property type="project" value="TreeGrafter"/>
</dbReference>
<feature type="chain" id="PRO_5032949361" evidence="2">
    <location>
        <begin position="28"/>
        <end position="534"/>
    </location>
</feature>
<dbReference type="Proteomes" id="UP000612055">
    <property type="component" value="Unassembled WGS sequence"/>
</dbReference>
<evidence type="ECO:0000313" key="3">
    <source>
        <dbReference type="EMBL" id="KAG2486405.1"/>
    </source>
</evidence>
<feature type="compositionally biased region" description="Pro residues" evidence="1">
    <location>
        <begin position="29"/>
        <end position="61"/>
    </location>
</feature>
<feature type="compositionally biased region" description="Low complexity" evidence="1">
    <location>
        <begin position="62"/>
        <end position="73"/>
    </location>
</feature>
<protein>
    <submittedName>
        <fullName evidence="3">Uncharacterized protein</fullName>
    </submittedName>
</protein>
<dbReference type="AlphaFoldDB" id="A0A835XMX8"/>
<feature type="region of interest" description="Disordered" evidence="1">
    <location>
        <begin position="496"/>
        <end position="534"/>
    </location>
</feature>
<keyword evidence="4" id="KW-1185">Reference proteome</keyword>
<dbReference type="PANTHER" id="PTHR45691:SF6">
    <property type="entry name" value="PROTEIN DIAPHANOUS"/>
    <property type="match status" value="1"/>
</dbReference>
<dbReference type="InterPro" id="IPR051412">
    <property type="entry name" value="Formin_Homology_Diaphanous_sf"/>
</dbReference>
<organism evidence="3 4">
    <name type="scientific">Edaphochlamys debaryana</name>
    <dbReference type="NCBI Taxonomy" id="47281"/>
    <lineage>
        <taxon>Eukaryota</taxon>
        <taxon>Viridiplantae</taxon>
        <taxon>Chlorophyta</taxon>
        <taxon>core chlorophytes</taxon>
        <taxon>Chlorophyceae</taxon>
        <taxon>CS clade</taxon>
        <taxon>Chlamydomonadales</taxon>
        <taxon>Chlamydomonadales incertae sedis</taxon>
        <taxon>Edaphochlamys</taxon>
    </lineage>
</organism>
<feature type="signal peptide" evidence="2">
    <location>
        <begin position="1"/>
        <end position="27"/>
    </location>
</feature>
<dbReference type="EMBL" id="JAEHOE010000113">
    <property type="protein sequence ID" value="KAG2486405.1"/>
    <property type="molecule type" value="Genomic_DNA"/>
</dbReference>
<proteinExistence type="predicted"/>
<accession>A0A835XMX8</accession>
<name>A0A835XMX8_9CHLO</name>
<evidence type="ECO:0000256" key="1">
    <source>
        <dbReference type="SAM" id="MobiDB-lite"/>
    </source>
</evidence>